<organism evidence="3 5">
    <name type="scientific">Mycolicibacterium mageritense</name>
    <name type="common">Mycobacterium mageritense</name>
    <dbReference type="NCBI Taxonomy" id="53462"/>
    <lineage>
        <taxon>Bacteria</taxon>
        <taxon>Bacillati</taxon>
        <taxon>Actinomycetota</taxon>
        <taxon>Actinomycetes</taxon>
        <taxon>Mycobacteriales</taxon>
        <taxon>Mycobacteriaceae</taxon>
        <taxon>Mycolicibacterium</taxon>
    </lineage>
</organism>
<keyword evidence="1" id="KW-0812">Transmembrane</keyword>
<sequence>MTQPIDYSRPVELTCALNADKTVTRLIPVLLVQAFAIWLLVALALGLMFPHVAAVSLVGGIIVAAAVCVPRYFRKRDELRRTYGQLQRLILHPGGLRKSDDSVVIDMPWAQITRFEYRNSALPPMRNPTLAGNAMRPAASAALRHAHTVMGWGIVGYGLVTPLPGASARKLKFLDELGRSNLRNGQPHQSPDCLIFPAEFEPNWPSGVVGAWLRHYRPDLVLPALER</sequence>
<gene>
    <name evidence="3" type="ORF">hbim_02188</name>
    <name evidence="2" type="ORF">MMAGJ_24100</name>
</gene>
<reference evidence="3" key="3">
    <citation type="submission" date="2023-03" db="EMBL/GenBank/DDBJ databases">
        <title>Draft genome sequence of a Mycolicibacterium mageritense strain H4_3_1 isolated from a hybrid biological-inorganic system reactor.</title>
        <authorList>
            <person name="Feng X."/>
            <person name="Kazama D."/>
            <person name="Sato K."/>
            <person name="Kobayashi H."/>
        </authorList>
    </citation>
    <scope>NUCLEOTIDE SEQUENCE</scope>
    <source>
        <strain evidence="3">H4_3_1</strain>
    </source>
</reference>
<keyword evidence="1" id="KW-0472">Membrane</keyword>
<dbReference type="AlphaFoldDB" id="A0AAI8XMW1"/>
<evidence type="ECO:0000256" key="1">
    <source>
        <dbReference type="SAM" id="Phobius"/>
    </source>
</evidence>
<reference evidence="2 4" key="1">
    <citation type="journal article" date="2019" name="Emerg. Microbes Infect.">
        <title>Comprehensive subspecies identification of 175 nontuberculous mycobacteria species based on 7547 genomic profiles.</title>
        <authorList>
            <person name="Matsumoto Y."/>
            <person name="Kinjo T."/>
            <person name="Motooka D."/>
            <person name="Nabeya D."/>
            <person name="Jung N."/>
            <person name="Uechi K."/>
            <person name="Horii T."/>
            <person name="Iida T."/>
            <person name="Fujita J."/>
            <person name="Nakamura S."/>
        </authorList>
    </citation>
    <scope>NUCLEOTIDE SEQUENCE [LARGE SCALE GENOMIC DNA]</scope>
    <source>
        <strain evidence="2 4">JCM 12375</strain>
    </source>
</reference>
<reference evidence="2" key="2">
    <citation type="submission" date="2020-02" db="EMBL/GenBank/DDBJ databases">
        <authorList>
            <person name="Matsumoto Y."/>
            <person name="Motooka D."/>
            <person name="Nakamura S."/>
        </authorList>
    </citation>
    <scope>NUCLEOTIDE SEQUENCE</scope>
    <source>
        <strain evidence="2">JCM 12375</strain>
    </source>
</reference>
<evidence type="ECO:0000313" key="4">
    <source>
        <dbReference type="Proteomes" id="UP000465622"/>
    </source>
</evidence>
<keyword evidence="1" id="KW-1133">Transmembrane helix</keyword>
<accession>A0AAI8XMW1</accession>
<evidence type="ECO:0000313" key="3">
    <source>
        <dbReference type="EMBL" id="BDY28257.1"/>
    </source>
</evidence>
<dbReference type="Proteomes" id="UP001241092">
    <property type="component" value="Chromosome"/>
</dbReference>
<dbReference type="Proteomes" id="UP000465622">
    <property type="component" value="Chromosome"/>
</dbReference>
<feature type="transmembrane region" description="Helical" evidence="1">
    <location>
        <begin position="26"/>
        <end position="47"/>
    </location>
</feature>
<evidence type="ECO:0000313" key="5">
    <source>
        <dbReference type="Proteomes" id="UP001241092"/>
    </source>
</evidence>
<dbReference type="RefSeq" id="WP_036430497.1">
    <property type="nucleotide sequence ID" value="NZ_AP022567.1"/>
</dbReference>
<name>A0AAI8XMW1_MYCME</name>
<evidence type="ECO:0000313" key="2">
    <source>
        <dbReference type="EMBL" id="BBX33128.1"/>
    </source>
</evidence>
<dbReference type="EMBL" id="AP027452">
    <property type="protein sequence ID" value="BDY28257.1"/>
    <property type="molecule type" value="Genomic_DNA"/>
</dbReference>
<keyword evidence="4" id="KW-1185">Reference proteome</keyword>
<feature type="transmembrane region" description="Helical" evidence="1">
    <location>
        <begin position="53"/>
        <end position="73"/>
    </location>
</feature>
<dbReference type="EMBL" id="AP022567">
    <property type="protein sequence ID" value="BBX33128.1"/>
    <property type="molecule type" value="Genomic_DNA"/>
</dbReference>
<proteinExistence type="predicted"/>
<protein>
    <submittedName>
        <fullName evidence="3">Uncharacterized protein</fullName>
    </submittedName>
</protein>